<dbReference type="EnsemblProtists" id="HpaT800889">
    <property type="protein sequence ID" value="HpaP800889"/>
    <property type="gene ID" value="HpaG800889"/>
</dbReference>
<accession>M4B3P0</accession>
<dbReference type="EMBL" id="JH598179">
    <property type="status" value="NOT_ANNOTATED_CDS"/>
    <property type="molecule type" value="Genomic_DNA"/>
</dbReference>
<dbReference type="HOGENOM" id="CLU_2965771_0_0_1"/>
<reference evidence="1" key="2">
    <citation type="submission" date="2015-06" db="UniProtKB">
        <authorList>
            <consortium name="EnsemblProtists"/>
        </authorList>
    </citation>
    <scope>IDENTIFICATION</scope>
    <source>
        <strain evidence="1">Emoy2</strain>
    </source>
</reference>
<keyword evidence="2" id="KW-1185">Reference proteome</keyword>
<proteinExistence type="predicted"/>
<evidence type="ECO:0000313" key="1">
    <source>
        <dbReference type="EnsemblProtists" id="HpaP800889"/>
    </source>
</evidence>
<organism evidence="1 2">
    <name type="scientific">Hyaloperonospora arabidopsidis (strain Emoy2)</name>
    <name type="common">Downy mildew agent</name>
    <name type="synonym">Peronospora arabidopsidis</name>
    <dbReference type="NCBI Taxonomy" id="559515"/>
    <lineage>
        <taxon>Eukaryota</taxon>
        <taxon>Sar</taxon>
        <taxon>Stramenopiles</taxon>
        <taxon>Oomycota</taxon>
        <taxon>Peronosporomycetes</taxon>
        <taxon>Peronosporales</taxon>
        <taxon>Peronosporaceae</taxon>
        <taxon>Hyaloperonospora</taxon>
    </lineage>
</organism>
<reference evidence="2" key="1">
    <citation type="journal article" date="2010" name="Science">
        <title>Signatures of adaptation to obligate biotrophy in the Hyaloperonospora arabidopsidis genome.</title>
        <authorList>
            <person name="Baxter L."/>
            <person name="Tripathy S."/>
            <person name="Ishaque N."/>
            <person name="Boot N."/>
            <person name="Cabral A."/>
            <person name="Kemen E."/>
            <person name="Thines M."/>
            <person name="Ah-Fong A."/>
            <person name="Anderson R."/>
            <person name="Badejoko W."/>
            <person name="Bittner-Eddy P."/>
            <person name="Boore J.L."/>
            <person name="Chibucos M.C."/>
            <person name="Coates M."/>
            <person name="Dehal P."/>
            <person name="Delehaunty K."/>
            <person name="Dong S."/>
            <person name="Downton P."/>
            <person name="Dumas B."/>
            <person name="Fabro G."/>
            <person name="Fronick C."/>
            <person name="Fuerstenberg S.I."/>
            <person name="Fulton L."/>
            <person name="Gaulin E."/>
            <person name="Govers F."/>
            <person name="Hughes L."/>
            <person name="Humphray S."/>
            <person name="Jiang R.H."/>
            <person name="Judelson H."/>
            <person name="Kamoun S."/>
            <person name="Kyung K."/>
            <person name="Meijer H."/>
            <person name="Minx P."/>
            <person name="Morris P."/>
            <person name="Nelson J."/>
            <person name="Phuntumart V."/>
            <person name="Qutob D."/>
            <person name="Rehmany A."/>
            <person name="Rougon-Cardoso A."/>
            <person name="Ryden P."/>
            <person name="Torto-Alalibo T."/>
            <person name="Studholme D."/>
            <person name="Wang Y."/>
            <person name="Win J."/>
            <person name="Wood J."/>
            <person name="Clifton S.W."/>
            <person name="Rogers J."/>
            <person name="Van den Ackerveken G."/>
            <person name="Jones J.D."/>
            <person name="McDowell J.M."/>
            <person name="Beynon J."/>
            <person name="Tyler B.M."/>
        </authorList>
    </citation>
    <scope>NUCLEOTIDE SEQUENCE [LARGE SCALE GENOMIC DNA]</scope>
    <source>
        <strain evidence="2">Emoy2</strain>
    </source>
</reference>
<protein>
    <submittedName>
        <fullName evidence="1">Uncharacterized protein</fullName>
    </submittedName>
</protein>
<name>M4B3P0_HYAAE</name>
<dbReference type="AlphaFoldDB" id="M4B3P0"/>
<dbReference type="VEuPathDB" id="FungiDB:HpaG800889"/>
<dbReference type="Proteomes" id="UP000011713">
    <property type="component" value="Unassembled WGS sequence"/>
</dbReference>
<sequence length="59" mass="6577">MAPSVSGNFPTSQLWLCHNALKMAEPDLLPGVSFMKKGLCCEGSEDFRAEIKIKRVHEQ</sequence>
<dbReference type="InParanoid" id="M4B3P0"/>
<evidence type="ECO:0000313" key="2">
    <source>
        <dbReference type="Proteomes" id="UP000011713"/>
    </source>
</evidence>